<accession>A0A178MD01</accession>
<sequence length="249" mass="27180">MTEHEAAIQGDDALAEADRLGLYRVLLSRRDVRGQFLPDPIDDAVLARVLTAAHFAPSVGFMQPWSFILVRSPQVRGRIKAAFEAANTEAASMFDGDKAAVYRSLKLEGILEAPLNICVTCDRDRVGPVVLGRTHIPTMDLYSTVCAVQNLWLAARAEGLGLGWVSIISEPALKEILGLPERVVPVAYLCLGKVSHFFAQPELESRGWRKRLPLADLVSLDRWEGERDEALAAELDRAQAAAEGGGIIP</sequence>
<dbReference type="STRING" id="1285242.A6A04_06210"/>
<dbReference type="Gene3D" id="3.40.109.10">
    <property type="entry name" value="NADH Oxidase"/>
    <property type="match status" value="1"/>
</dbReference>
<dbReference type="SUPFAM" id="SSF55469">
    <property type="entry name" value="FMN-dependent nitroreductase-like"/>
    <property type="match status" value="1"/>
</dbReference>
<evidence type="ECO:0000256" key="3">
    <source>
        <dbReference type="ARBA" id="ARBA00022630"/>
    </source>
</evidence>
<comment type="subunit">
    <text evidence="1">Homooctamer.</text>
</comment>
<gene>
    <name evidence="14" type="ORF">A6A04_06210</name>
</gene>
<evidence type="ECO:0000256" key="5">
    <source>
        <dbReference type="ARBA" id="ARBA00022741"/>
    </source>
</evidence>
<comment type="caution">
    <text evidence="14">The sequence shown here is derived from an EMBL/GenBank/DDBJ whole genome shotgun (WGS) entry which is preliminary data.</text>
</comment>
<dbReference type="Proteomes" id="UP000078428">
    <property type="component" value="Unassembled WGS sequence"/>
</dbReference>
<evidence type="ECO:0000313" key="14">
    <source>
        <dbReference type="EMBL" id="OAN46690.1"/>
    </source>
</evidence>
<evidence type="ECO:0000256" key="4">
    <source>
        <dbReference type="ARBA" id="ARBA00022643"/>
    </source>
</evidence>
<evidence type="ECO:0000256" key="12">
    <source>
        <dbReference type="ARBA" id="ARBA00068702"/>
    </source>
</evidence>
<protein>
    <recommendedName>
        <fullName evidence="12">5,6-dimethylbenzimidazole synthase</fullName>
        <ecNumber evidence="11">1.13.11.79</ecNumber>
    </recommendedName>
</protein>
<keyword evidence="4" id="KW-0288">FMN</keyword>
<evidence type="ECO:0000256" key="9">
    <source>
        <dbReference type="ARBA" id="ARBA00051314"/>
    </source>
</evidence>
<dbReference type="AlphaFoldDB" id="A0A178MD01"/>
<name>A0A178MD01_9PROT</name>
<dbReference type="NCBIfam" id="TIGR02476">
    <property type="entry name" value="BluB"/>
    <property type="match status" value="1"/>
</dbReference>
<keyword evidence="6" id="KW-0521">NADP</keyword>
<dbReference type="InterPro" id="IPR012825">
    <property type="entry name" value="BluB"/>
</dbReference>
<keyword evidence="5" id="KW-0547">Nucleotide-binding</keyword>
<dbReference type="GO" id="GO:0009236">
    <property type="term" value="P:cobalamin biosynthetic process"/>
    <property type="evidence" value="ECO:0007669"/>
    <property type="project" value="UniProtKB-KW"/>
</dbReference>
<evidence type="ECO:0000256" key="7">
    <source>
        <dbReference type="ARBA" id="ARBA00023002"/>
    </source>
</evidence>
<dbReference type="EC" id="1.13.11.79" evidence="11"/>
<dbReference type="FunFam" id="3.40.109.10:FF:000013">
    <property type="entry name" value="5,6-dimethylbenzimidazole synthase"/>
    <property type="match status" value="1"/>
</dbReference>
<dbReference type="PANTHER" id="PTHR23026:SF90">
    <property type="entry name" value="IODOTYROSINE DEIODINASE 1"/>
    <property type="match status" value="1"/>
</dbReference>
<dbReference type="CDD" id="cd02145">
    <property type="entry name" value="BluB"/>
    <property type="match status" value="1"/>
</dbReference>
<feature type="domain" description="Nitroreductase" evidence="13">
    <location>
        <begin position="27"/>
        <end position="193"/>
    </location>
</feature>
<evidence type="ECO:0000256" key="8">
    <source>
        <dbReference type="ARBA" id="ARBA00023027"/>
    </source>
</evidence>
<dbReference type="EMBL" id="LWQT01000088">
    <property type="protein sequence ID" value="OAN46690.1"/>
    <property type="molecule type" value="Genomic_DNA"/>
</dbReference>
<evidence type="ECO:0000256" key="2">
    <source>
        <dbReference type="ARBA" id="ARBA00022573"/>
    </source>
</evidence>
<keyword evidence="2" id="KW-0169">Cobalamin biosynthesis</keyword>
<keyword evidence="3" id="KW-0285">Flavoprotein</keyword>
<keyword evidence="15" id="KW-1185">Reference proteome</keyword>
<proteinExistence type="inferred from homology"/>
<dbReference type="Pfam" id="PF00881">
    <property type="entry name" value="Nitroreductase"/>
    <property type="match status" value="1"/>
</dbReference>
<evidence type="ECO:0000256" key="1">
    <source>
        <dbReference type="ARBA" id="ARBA00011823"/>
    </source>
</evidence>
<evidence type="ECO:0000256" key="6">
    <source>
        <dbReference type="ARBA" id="ARBA00022857"/>
    </source>
</evidence>
<dbReference type="GO" id="GO:0102919">
    <property type="term" value="F:5,6-dimethylbenzimidazole synthase activity"/>
    <property type="evidence" value="ECO:0007669"/>
    <property type="project" value="UniProtKB-EC"/>
</dbReference>
<dbReference type="GO" id="GO:0000166">
    <property type="term" value="F:nucleotide binding"/>
    <property type="evidence" value="ECO:0007669"/>
    <property type="project" value="UniProtKB-KW"/>
</dbReference>
<comment type="catalytic activity">
    <reaction evidence="9">
        <text>FMNH2 + O2 = dialurate + 5,6-dimethylbenzimidazole + D-erythrose 4-phosphate + H(+)</text>
        <dbReference type="Rhea" id="RHEA:27345"/>
        <dbReference type="ChEBI" id="CHEBI:15378"/>
        <dbReference type="ChEBI" id="CHEBI:15379"/>
        <dbReference type="ChEBI" id="CHEBI:15890"/>
        <dbReference type="ChEBI" id="CHEBI:16897"/>
        <dbReference type="ChEBI" id="CHEBI:57618"/>
        <dbReference type="ChEBI" id="CHEBI:140629"/>
        <dbReference type="EC" id="1.13.11.79"/>
    </reaction>
</comment>
<evidence type="ECO:0000256" key="10">
    <source>
        <dbReference type="ARBA" id="ARBA00061097"/>
    </source>
</evidence>
<dbReference type="InterPro" id="IPR050627">
    <property type="entry name" value="Nitroreductase/BluB"/>
</dbReference>
<dbReference type="RefSeq" id="WP_068494921.1">
    <property type="nucleotide sequence ID" value="NZ_LWQT01000088.1"/>
</dbReference>
<dbReference type="OrthoDB" id="9773807at2"/>
<dbReference type="InterPro" id="IPR000415">
    <property type="entry name" value="Nitroreductase-like"/>
</dbReference>
<keyword evidence="8" id="KW-0520">NAD</keyword>
<evidence type="ECO:0000256" key="11">
    <source>
        <dbReference type="ARBA" id="ARBA00066311"/>
    </source>
</evidence>
<comment type="similarity">
    <text evidence="10">Belongs to the BluB family.</text>
</comment>
<evidence type="ECO:0000313" key="15">
    <source>
        <dbReference type="Proteomes" id="UP000078428"/>
    </source>
</evidence>
<organism evidence="14 15">
    <name type="scientific">Paramagnetospirillum marisnigri</name>
    <dbReference type="NCBI Taxonomy" id="1285242"/>
    <lineage>
        <taxon>Bacteria</taxon>
        <taxon>Pseudomonadati</taxon>
        <taxon>Pseudomonadota</taxon>
        <taxon>Alphaproteobacteria</taxon>
        <taxon>Rhodospirillales</taxon>
        <taxon>Magnetospirillaceae</taxon>
        <taxon>Paramagnetospirillum</taxon>
    </lineage>
</organism>
<dbReference type="PANTHER" id="PTHR23026">
    <property type="entry name" value="NADPH NITROREDUCTASE"/>
    <property type="match status" value="1"/>
</dbReference>
<dbReference type="InterPro" id="IPR029479">
    <property type="entry name" value="Nitroreductase"/>
</dbReference>
<dbReference type="GO" id="GO:0016705">
    <property type="term" value="F:oxidoreductase activity, acting on paired donors, with incorporation or reduction of molecular oxygen"/>
    <property type="evidence" value="ECO:0007669"/>
    <property type="project" value="UniProtKB-ARBA"/>
</dbReference>
<evidence type="ECO:0000259" key="13">
    <source>
        <dbReference type="Pfam" id="PF00881"/>
    </source>
</evidence>
<reference evidence="14 15" key="1">
    <citation type="submission" date="2016-04" db="EMBL/GenBank/DDBJ databases">
        <title>Draft genome sequence of freshwater magnetotactic bacteria Magnetospirillum marisnigri SP-1 and Magnetospirillum moscoviense BB-1.</title>
        <authorList>
            <person name="Koziaeva V."/>
            <person name="Dziuba M.V."/>
            <person name="Ivanov T.M."/>
            <person name="Kuznetsov B."/>
            <person name="Grouzdev D.S."/>
        </authorList>
    </citation>
    <scope>NUCLEOTIDE SEQUENCE [LARGE SCALE GENOMIC DNA]</scope>
    <source>
        <strain evidence="14 15">SP-1</strain>
    </source>
</reference>
<keyword evidence="7" id="KW-0560">Oxidoreductase</keyword>